<reference evidence="3 4" key="1">
    <citation type="journal article" date="2006" name="Nat. Biotechnol.">
        <title>Genome sequence of the ubiquitous hydrocarbon-degrading marine bacterium Alcanivorax borkumensis.</title>
        <authorList>
            <person name="Schneiker S."/>
            <person name="Martins dos Santos V.A.P."/>
            <person name="Bartels D."/>
            <person name="Bekel T."/>
            <person name="Brecht M."/>
            <person name="Buhrmester J."/>
            <person name="Chernikova T.N."/>
            <person name="Denaro R."/>
            <person name="Ferrer M."/>
            <person name="Gertler C."/>
            <person name="Goesmann A."/>
            <person name="Golyshina O.V."/>
            <person name="Kaminski F."/>
            <person name="Khachane A.N."/>
            <person name="Lang S."/>
            <person name="Linke B."/>
            <person name="McHardy A.C."/>
            <person name="Meyer F."/>
            <person name="Nechitaylo T."/>
            <person name="Puehler A."/>
            <person name="Regenhardt D."/>
            <person name="Rupp O."/>
            <person name="Sabirova J.S."/>
            <person name="Selbitschka W."/>
            <person name="Yakimov M.M."/>
            <person name="Timmis K.N."/>
            <person name="Vorhoelter F.-J."/>
            <person name="Weidner S."/>
            <person name="Kaiser O."/>
            <person name="Golyshin P.N."/>
        </authorList>
    </citation>
    <scope>NUCLEOTIDE SEQUENCE [LARGE SCALE GENOMIC DNA]</scope>
    <source>
        <strain evidence="4">ATCC 700651 / DSM 11573 / NCIMB 13689 / SK2</strain>
    </source>
</reference>
<dbReference type="PANTHER" id="PTHR43648">
    <property type="entry name" value="ELECTRON TRANSFER FLAVOPROTEIN BETA SUBUNIT LYSINE METHYLTRANSFERASE"/>
    <property type="match status" value="1"/>
</dbReference>
<dbReference type="eggNOG" id="COG3897">
    <property type="taxonomic scope" value="Bacteria"/>
</dbReference>
<dbReference type="HOGENOM" id="CLU_074455_0_0_6"/>
<evidence type="ECO:0000256" key="1">
    <source>
        <dbReference type="ARBA" id="ARBA00022603"/>
    </source>
</evidence>
<evidence type="ECO:0000256" key="2">
    <source>
        <dbReference type="ARBA" id="ARBA00022679"/>
    </source>
</evidence>
<dbReference type="Gene3D" id="3.40.50.150">
    <property type="entry name" value="Vaccinia Virus protein VP39"/>
    <property type="match status" value="1"/>
</dbReference>
<dbReference type="InterPro" id="IPR029063">
    <property type="entry name" value="SAM-dependent_MTases_sf"/>
</dbReference>
<keyword evidence="4" id="KW-1185">Reference proteome</keyword>
<dbReference type="STRING" id="393595.ABO_0814"/>
<name>Q0VRD6_ALCBS</name>
<evidence type="ECO:0000313" key="3">
    <source>
        <dbReference type="EMBL" id="CAL16262.1"/>
    </source>
</evidence>
<proteinExistence type="predicted"/>
<dbReference type="PANTHER" id="PTHR43648:SF1">
    <property type="entry name" value="ELECTRON TRANSFER FLAVOPROTEIN BETA SUBUNIT LYSINE METHYLTRANSFERASE"/>
    <property type="match status" value="1"/>
</dbReference>
<keyword evidence="1" id="KW-0489">Methyltransferase</keyword>
<dbReference type="Pfam" id="PF06325">
    <property type="entry name" value="PrmA"/>
    <property type="match status" value="1"/>
</dbReference>
<dbReference type="Proteomes" id="UP000008871">
    <property type="component" value="Chromosome"/>
</dbReference>
<organism evidence="3 4">
    <name type="scientific">Alcanivorax borkumensis (strain ATCC 700651 / DSM 11573 / NCIMB 13689 / SK2)</name>
    <dbReference type="NCBI Taxonomy" id="393595"/>
    <lineage>
        <taxon>Bacteria</taxon>
        <taxon>Pseudomonadati</taxon>
        <taxon>Pseudomonadota</taxon>
        <taxon>Gammaproteobacteria</taxon>
        <taxon>Oceanospirillales</taxon>
        <taxon>Alcanivoracaceae</taxon>
        <taxon>Alcanivorax</taxon>
    </lineage>
</organism>
<accession>Q0VRD6</accession>
<gene>
    <name evidence="3" type="ordered locus">ABO_0814</name>
</gene>
<dbReference type="EMBL" id="AM286690">
    <property type="protein sequence ID" value="CAL16262.1"/>
    <property type="molecule type" value="Genomic_DNA"/>
</dbReference>
<protein>
    <recommendedName>
        <fullName evidence="5">Ribosomal protein L11 methyltransferase</fullName>
    </recommendedName>
</protein>
<dbReference type="KEGG" id="abo:ABO_0814"/>
<dbReference type="SUPFAM" id="SSF53335">
    <property type="entry name" value="S-adenosyl-L-methionine-dependent methyltransferases"/>
    <property type="match status" value="1"/>
</dbReference>
<evidence type="ECO:0000313" key="4">
    <source>
        <dbReference type="Proteomes" id="UP000008871"/>
    </source>
</evidence>
<evidence type="ECO:0008006" key="5">
    <source>
        <dbReference type="Google" id="ProtNLM"/>
    </source>
</evidence>
<dbReference type="GO" id="GO:0032259">
    <property type="term" value="P:methylation"/>
    <property type="evidence" value="ECO:0007669"/>
    <property type="project" value="UniProtKB-KW"/>
</dbReference>
<dbReference type="InterPro" id="IPR050078">
    <property type="entry name" value="Ribosomal_L11_MeTrfase_PrmA"/>
</dbReference>
<dbReference type="AlphaFoldDB" id="Q0VRD6"/>
<dbReference type="GO" id="GO:0016279">
    <property type="term" value="F:protein-lysine N-methyltransferase activity"/>
    <property type="evidence" value="ECO:0007669"/>
    <property type="project" value="TreeGrafter"/>
</dbReference>
<keyword evidence="2" id="KW-0808">Transferase</keyword>
<sequence>MLERRKRRFEIMPIEQERVGLKALHERLHRVLPTVSLSCQPLPQTPALRLWLLDELFPEQALAPEIVNAIMEEPPYWSFCWASGQVLARYLLDNPSCVAGRCVVDVGPGSGVVAIAAAMAGARKVIACDLDEDALTATAMNARENGVDVSLSNDLSAALQEADLTTAADILYDRDNLPLLAQLQLASAVLLADSRVPDLNPPGYRLLGEWESCTWPDLGESQEYNHVRLFASEP</sequence>